<dbReference type="Proteomes" id="UP000076532">
    <property type="component" value="Unassembled WGS sequence"/>
</dbReference>
<evidence type="ECO:0000313" key="2">
    <source>
        <dbReference type="EMBL" id="KZP12413.1"/>
    </source>
</evidence>
<evidence type="ECO:0000313" key="3">
    <source>
        <dbReference type="Proteomes" id="UP000076532"/>
    </source>
</evidence>
<dbReference type="AlphaFoldDB" id="A0A166B9E6"/>
<dbReference type="EMBL" id="KV417647">
    <property type="protein sequence ID" value="KZP12413.1"/>
    <property type="molecule type" value="Genomic_DNA"/>
</dbReference>
<proteinExistence type="predicted"/>
<accession>A0A166B9E6</accession>
<name>A0A166B9E6_9AGAM</name>
<organism evidence="2 3">
    <name type="scientific">Athelia psychrophila</name>
    <dbReference type="NCBI Taxonomy" id="1759441"/>
    <lineage>
        <taxon>Eukaryota</taxon>
        <taxon>Fungi</taxon>
        <taxon>Dikarya</taxon>
        <taxon>Basidiomycota</taxon>
        <taxon>Agaricomycotina</taxon>
        <taxon>Agaricomycetes</taxon>
        <taxon>Agaricomycetidae</taxon>
        <taxon>Atheliales</taxon>
        <taxon>Atheliaceae</taxon>
        <taxon>Athelia</taxon>
    </lineage>
</organism>
<evidence type="ECO:0000256" key="1">
    <source>
        <dbReference type="SAM" id="MobiDB-lite"/>
    </source>
</evidence>
<reference evidence="2 3" key="1">
    <citation type="journal article" date="2016" name="Mol. Biol. Evol.">
        <title>Comparative Genomics of Early-Diverging Mushroom-Forming Fungi Provides Insights into the Origins of Lignocellulose Decay Capabilities.</title>
        <authorList>
            <person name="Nagy L.G."/>
            <person name="Riley R."/>
            <person name="Tritt A."/>
            <person name="Adam C."/>
            <person name="Daum C."/>
            <person name="Floudas D."/>
            <person name="Sun H."/>
            <person name="Yadav J.S."/>
            <person name="Pangilinan J."/>
            <person name="Larsson K.H."/>
            <person name="Matsuura K."/>
            <person name="Barry K."/>
            <person name="Labutti K."/>
            <person name="Kuo R."/>
            <person name="Ohm R.A."/>
            <person name="Bhattacharya S.S."/>
            <person name="Shirouzu T."/>
            <person name="Yoshinaga Y."/>
            <person name="Martin F.M."/>
            <person name="Grigoriev I.V."/>
            <person name="Hibbett D.S."/>
        </authorList>
    </citation>
    <scope>NUCLEOTIDE SEQUENCE [LARGE SCALE GENOMIC DNA]</scope>
    <source>
        <strain evidence="2 3">CBS 109695</strain>
    </source>
</reference>
<keyword evidence="3" id="KW-1185">Reference proteome</keyword>
<feature type="region of interest" description="Disordered" evidence="1">
    <location>
        <begin position="104"/>
        <end position="123"/>
    </location>
</feature>
<sequence>MAEVAFVGEVGLCIVPEFERQQALRDSLRAPLSRGFACQYNTQAIHAGHHTSDQSWYIHFMATQIHPTRTAPSAPPLVGLAHSAYRDPKDEEKSLLVELRGLSQKGPPLATSGRRTPERRFGELDPAGHRATVAGVARTVLAARSDAPIAGLNTRYCASGAIGGTQTSAPSGAHTSKAIRTWIAPDAPKDKFSAMLDVGFSCMARNAAAWTLLGCSLEFSSTA</sequence>
<gene>
    <name evidence="2" type="ORF">FIBSPDRAFT_898175</name>
</gene>
<protein>
    <submittedName>
        <fullName evidence="2">Uncharacterized protein</fullName>
    </submittedName>
</protein>